<evidence type="ECO:0000313" key="4">
    <source>
        <dbReference type="Proteomes" id="UP001175226"/>
    </source>
</evidence>
<reference evidence="3" key="1">
    <citation type="submission" date="2023-06" db="EMBL/GenBank/DDBJ databases">
        <authorList>
            <consortium name="Lawrence Berkeley National Laboratory"/>
            <person name="Ahrendt S."/>
            <person name="Sahu N."/>
            <person name="Indic B."/>
            <person name="Wong-Bajracharya J."/>
            <person name="Merenyi Z."/>
            <person name="Ke H.-M."/>
            <person name="Monk M."/>
            <person name="Kocsube S."/>
            <person name="Drula E."/>
            <person name="Lipzen A."/>
            <person name="Balint B."/>
            <person name="Henrissat B."/>
            <person name="Andreopoulos B."/>
            <person name="Martin F.M."/>
            <person name="Harder C.B."/>
            <person name="Rigling D."/>
            <person name="Ford K.L."/>
            <person name="Foster G.D."/>
            <person name="Pangilinan J."/>
            <person name="Papanicolaou A."/>
            <person name="Barry K."/>
            <person name="LaButti K."/>
            <person name="Viragh M."/>
            <person name="Koriabine M."/>
            <person name="Yan M."/>
            <person name="Riley R."/>
            <person name="Champramary S."/>
            <person name="Plett K.L."/>
            <person name="Tsai I.J."/>
            <person name="Slot J."/>
            <person name="Sipos G."/>
            <person name="Plett J."/>
            <person name="Nagy L.G."/>
            <person name="Grigoriev I.V."/>
        </authorList>
    </citation>
    <scope>NUCLEOTIDE SEQUENCE</scope>
    <source>
        <strain evidence="3">FPL87.14</strain>
    </source>
</reference>
<dbReference type="EMBL" id="JAUEPT010000060">
    <property type="protein sequence ID" value="KAK0435756.1"/>
    <property type="molecule type" value="Genomic_DNA"/>
</dbReference>
<accession>A0AA39J431</accession>
<name>A0AA39J431_9AGAR</name>
<feature type="transmembrane region" description="Helical" evidence="1">
    <location>
        <begin position="159"/>
        <end position="180"/>
    </location>
</feature>
<comment type="caution">
    <text evidence="3">The sequence shown here is derived from an EMBL/GenBank/DDBJ whole genome shotgun (WGS) entry which is preliminary data.</text>
</comment>
<organism evidence="3 4">
    <name type="scientific">Armillaria borealis</name>
    <dbReference type="NCBI Taxonomy" id="47425"/>
    <lineage>
        <taxon>Eukaryota</taxon>
        <taxon>Fungi</taxon>
        <taxon>Dikarya</taxon>
        <taxon>Basidiomycota</taxon>
        <taxon>Agaricomycotina</taxon>
        <taxon>Agaricomycetes</taxon>
        <taxon>Agaricomycetidae</taxon>
        <taxon>Agaricales</taxon>
        <taxon>Marasmiineae</taxon>
        <taxon>Physalacriaceae</taxon>
        <taxon>Armillaria</taxon>
    </lineage>
</organism>
<feature type="transmembrane region" description="Helical" evidence="1">
    <location>
        <begin position="91"/>
        <end position="112"/>
    </location>
</feature>
<dbReference type="PANTHER" id="PTHR40465">
    <property type="entry name" value="CHROMOSOME 1, WHOLE GENOME SHOTGUN SEQUENCE"/>
    <property type="match status" value="1"/>
</dbReference>
<dbReference type="Pfam" id="PF20152">
    <property type="entry name" value="DUF6534"/>
    <property type="match status" value="1"/>
</dbReference>
<evidence type="ECO:0000313" key="3">
    <source>
        <dbReference type="EMBL" id="KAK0435756.1"/>
    </source>
</evidence>
<feature type="transmembrane region" description="Helical" evidence="1">
    <location>
        <begin position="50"/>
        <end position="71"/>
    </location>
</feature>
<keyword evidence="1" id="KW-0472">Membrane</keyword>
<proteinExistence type="predicted"/>
<gene>
    <name evidence="3" type="ORF">EV421DRAFT_1215847</name>
</gene>
<feature type="transmembrane region" description="Helical" evidence="1">
    <location>
        <begin position="133"/>
        <end position="153"/>
    </location>
</feature>
<dbReference type="AlphaFoldDB" id="A0AA39J431"/>
<evidence type="ECO:0000256" key="1">
    <source>
        <dbReference type="SAM" id="Phobius"/>
    </source>
</evidence>
<feature type="domain" description="DUF6534" evidence="2">
    <location>
        <begin position="98"/>
        <end position="184"/>
    </location>
</feature>
<feature type="transmembrane region" description="Helical" evidence="1">
    <location>
        <begin position="20"/>
        <end position="38"/>
    </location>
</feature>
<dbReference type="PANTHER" id="PTHR40465:SF1">
    <property type="entry name" value="DUF6534 DOMAIN-CONTAINING PROTEIN"/>
    <property type="match status" value="1"/>
</dbReference>
<dbReference type="Proteomes" id="UP001175226">
    <property type="component" value="Unassembled WGS sequence"/>
</dbReference>
<protein>
    <recommendedName>
        <fullName evidence="2">DUF6534 domain-containing protein</fullName>
    </recommendedName>
</protein>
<evidence type="ECO:0000259" key="2">
    <source>
        <dbReference type="Pfam" id="PF20152"/>
    </source>
</evidence>
<keyword evidence="1" id="KW-1133">Transmembrane helix</keyword>
<keyword evidence="1" id="KW-0812">Transmembrane</keyword>
<sequence length="247" mass="27768">MYGNFLGALEENVIWSMRVQLLVKVWTIVFVQGIYAIRLWKVLGRHFYKIVPWSVFLGVAASFGTAIHLSYEAYVMRILVSISVVTASIYTFYAIIITADFIIALMMCYYLHKSRVGIHFSLTADLLLGLMRLVLVSGAATSACSLLSIFTFIAWPKTMIFVAIDFILPKLYINSLLAMFNYRRQRSSNKPNAEHIGRSIPAVLQFSPNDYEEHSKEMDISIPLSDIQDICSVDKSGNSKGTVDSPA</sequence>
<dbReference type="InterPro" id="IPR045339">
    <property type="entry name" value="DUF6534"/>
</dbReference>
<keyword evidence="4" id="KW-1185">Reference proteome</keyword>